<dbReference type="SUPFAM" id="SSF116734">
    <property type="entry name" value="DNA methylase specificity domain"/>
    <property type="match status" value="2"/>
</dbReference>
<dbReference type="Pfam" id="PF01420">
    <property type="entry name" value="Methylase_S"/>
    <property type="match status" value="1"/>
</dbReference>
<dbReference type="CDD" id="cd17521">
    <property type="entry name" value="RMtype1_S_Sau13435ORF2165P_TRD2-CR2_like"/>
    <property type="match status" value="1"/>
</dbReference>
<dbReference type="EMBL" id="LUUK01000027">
    <property type="protein sequence ID" value="OAI26468.1"/>
    <property type="molecule type" value="Genomic_DNA"/>
</dbReference>
<dbReference type="InterPro" id="IPR000055">
    <property type="entry name" value="Restrct_endonuc_typeI_TRD"/>
</dbReference>
<protein>
    <recommendedName>
        <fullName evidence="4">Type I restriction modification DNA specificity domain-containing protein</fullName>
    </recommendedName>
</protein>
<dbReference type="REBASE" id="164884">
    <property type="entry name" value="S.Mko45383ORF18845P"/>
</dbReference>
<dbReference type="GO" id="GO:0009307">
    <property type="term" value="P:DNA restriction-modification system"/>
    <property type="evidence" value="ECO:0007669"/>
    <property type="project" value="UniProtKB-KW"/>
</dbReference>
<dbReference type="InterPro" id="IPR044946">
    <property type="entry name" value="Restrct_endonuc_typeI_TRD_sf"/>
</dbReference>
<dbReference type="PANTHER" id="PTHR30408:SF12">
    <property type="entry name" value="TYPE I RESTRICTION ENZYME MJAVIII SPECIFICITY SUBUNIT"/>
    <property type="match status" value="1"/>
</dbReference>
<feature type="domain" description="Type I restriction modification DNA specificity" evidence="4">
    <location>
        <begin position="21"/>
        <end position="197"/>
    </location>
</feature>
<dbReference type="Proteomes" id="UP000077628">
    <property type="component" value="Unassembled WGS sequence"/>
</dbReference>
<dbReference type="GO" id="GO:0003677">
    <property type="term" value="F:DNA binding"/>
    <property type="evidence" value="ECO:0007669"/>
    <property type="project" value="UniProtKB-KW"/>
</dbReference>
<dbReference type="STRING" id="702114.A1355_18860"/>
<dbReference type="InterPro" id="IPR052021">
    <property type="entry name" value="Type-I_RS_S_subunit"/>
</dbReference>
<proteinExistence type="inferred from homology"/>
<dbReference type="PANTHER" id="PTHR30408">
    <property type="entry name" value="TYPE-1 RESTRICTION ENZYME ECOKI SPECIFICITY PROTEIN"/>
    <property type="match status" value="1"/>
</dbReference>
<dbReference type="Gene3D" id="3.90.220.20">
    <property type="entry name" value="DNA methylase specificity domains"/>
    <property type="match status" value="2"/>
</dbReference>
<reference evidence="6" key="1">
    <citation type="submission" date="2016-03" db="EMBL/GenBank/DDBJ databases">
        <authorList>
            <person name="Heylen K."/>
            <person name="De Vos P."/>
            <person name="Vekeman B."/>
        </authorList>
    </citation>
    <scope>NUCLEOTIDE SEQUENCE [LARGE SCALE GENOMIC DNA]</scope>
    <source>
        <strain evidence="6">R-45383</strain>
    </source>
</reference>
<comment type="similarity">
    <text evidence="1">Belongs to the type-I restriction system S methylase family.</text>
</comment>
<evidence type="ECO:0000256" key="2">
    <source>
        <dbReference type="ARBA" id="ARBA00022747"/>
    </source>
</evidence>
<comment type="caution">
    <text evidence="5">The sequence shown here is derived from an EMBL/GenBank/DDBJ whole genome shotgun (WGS) entry which is preliminary data.</text>
</comment>
<dbReference type="Gene3D" id="1.10.287.1120">
    <property type="entry name" value="Bipartite methylase S protein"/>
    <property type="match status" value="1"/>
</dbReference>
<evidence type="ECO:0000256" key="3">
    <source>
        <dbReference type="ARBA" id="ARBA00023125"/>
    </source>
</evidence>
<evidence type="ECO:0000313" key="6">
    <source>
        <dbReference type="Proteomes" id="UP000077628"/>
    </source>
</evidence>
<dbReference type="RefSeq" id="WP_064024753.1">
    <property type="nucleotide sequence ID" value="NZ_LUUK01000027.1"/>
</dbReference>
<evidence type="ECO:0000313" key="5">
    <source>
        <dbReference type="EMBL" id="OAI26468.1"/>
    </source>
</evidence>
<evidence type="ECO:0000256" key="1">
    <source>
        <dbReference type="ARBA" id="ARBA00010923"/>
    </source>
</evidence>
<organism evidence="5 6">
    <name type="scientific">Methylomonas koyamae</name>
    <dbReference type="NCBI Taxonomy" id="702114"/>
    <lineage>
        <taxon>Bacteria</taxon>
        <taxon>Pseudomonadati</taxon>
        <taxon>Pseudomonadota</taxon>
        <taxon>Gammaproteobacteria</taxon>
        <taxon>Methylococcales</taxon>
        <taxon>Methylococcaceae</taxon>
        <taxon>Methylomonas</taxon>
    </lineage>
</organism>
<sequence>MSFPRYPEYKDSGVEWLGEVPEHWEVKRLKSVLSQSLMYGANEAADDDNPEHPRFVRITDITDNGSLRNETFRSLSPDIATSYLLIEGDVLLARSGATVGKSFIYRQDWGVCCFAGYLIRARIDVSKMLASFLYACCQTSFYWQFINSSQIQATIQNVSAERYANSILPRPPLKEQQTIAAFLDRETAKIDALIAEQQRLIELLKEKRQAVISHAVTKGLNPNAPMKDSGIEWLGEVQEHWASHYKLNDLARQERNSFVNGPFGSDLLTSELIQEGVPVIYIRDLKAAGYTRISEWCVTKEKARQLNFCNVYPGDILIAKVGDPPGLAVLYPAGEPDGIITQDVIRIRVNEAMVDQDFLIFLLNSNYGRALIDNISIESTRTRVSLGEYKQLRMVVPPKEEQILIATFLNSETTKLDTLTAEAQRAITLLKERRTALISAAVTGKIDVRGFS</sequence>
<dbReference type="OrthoDB" id="9798929at2"/>
<keyword evidence="3" id="KW-0238">DNA-binding</keyword>
<accession>A0A177P825</accession>
<evidence type="ECO:0000259" key="4">
    <source>
        <dbReference type="Pfam" id="PF01420"/>
    </source>
</evidence>
<name>A0A177P825_9GAMM</name>
<dbReference type="AlphaFoldDB" id="A0A177P825"/>
<gene>
    <name evidence="5" type="ORF">A1355_18860</name>
</gene>
<keyword evidence="6" id="KW-1185">Reference proteome</keyword>
<keyword evidence="2" id="KW-0680">Restriction system</keyword>